<dbReference type="PANTHER" id="PTHR43047">
    <property type="entry name" value="TWO-COMPONENT HISTIDINE PROTEIN KINASE"/>
    <property type="match status" value="1"/>
</dbReference>
<dbReference type="AlphaFoldDB" id="A0A480AB65"/>
<dbReference type="FunFam" id="3.30.565.10:FF:000010">
    <property type="entry name" value="Sensor histidine kinase RcsC"/>
    <property type="match status" value="1"/>
</dbReference>
<dbReference type="Pfam" id="PF02518">
    <property type="entry name" value="HATPase_c"/>
    <property type="match status" value="1"/>
</dbReference>
<evidence type="ECO:0000256" key="4">
    <source>
        <dbReference type="ARBA" id="ARBA00022553"/>
    </source>
</evidence>
<dbReference type="OrthoDB" id="445851at2"/>
<dbReference type="Pfam" id="PF00512">
    <property type="entry name" value="HisKA"/>
    <property type="match status" value="1"/>
</dbReference>
<evidence type="ECO:0000313" key="11">
    <source>
        <dbReference type="EMBL" id="GCL42345.1"/>
    </source>
</evidence>
<dbReference type="CDD" id="cd16922">
    <property type="entry name" value="HATPase_EvgS-ArcB-TorS-like"/>
    <property type="match status" value="1"/>
</dbReference>
<evidence type="ECO:0000256" key="9">
    <source>
        <dbReference type="SAM" id="Coils"/>
    </source>
</evidence>
<evidence type="ECO:0000256" key="1">
    <source>
        <dbReference type="ARBA" id="ARBA00000085"/>
    </source>
</evidence>
<dbReference type="SUPFAM" id="SSF55781">
    <property type="entry name" value="GAF domain-like"/>
    <property type="match status" value="1"/>
</dbReference>
<keyword evidence="4" id="KW-0597">Phosphoprotein</keyword>
<dbReference type="Gene3D" id="3.30.565.10">
    <property type="entry name" value="Histidine kinase-like ATPase, C-terminal domain"/>
    <property type="match status" value="1"/>
</dbReference>
<evidence type="ECO:0000256" key="5">
    <source>
        <dbReference type="ARBA" id="ARBA00022679"/>
    </source>
</evidence>
<feature type="coiled-coil region" evidence="9">
    <location>
        <begin position="311"/>
        <end position="338"/>
    </location>
</feature>
<dbReference type="EC" id="2.7.13.3" evidence="3"/>
<accession>A0A480AB65</accession>
<dbReference type="SUPFAM" id="SSF55874">
    <property type="entry name" value="ATPase domain of HSP90 chaperone/DNA topoisomerase II/histidine kinase"/>
    <property type="match status" value="1"/>
</dbReference>
<dbReference type="InterPro" id="IPR003661">
    <property type="entry name" value="HisK_dim/P_dom"/>
</dbReference>
<dbReference type="InterPro" id="IPR029016">
    <property type="entry name" value="GAF-like_dom_sf"/>
</dbReference>
<keyword evidence="7" id="KW-0902">Two-component regulatory system</keyword>
<dbReference type="SUPFAM" id="SSF47384">
    <property type="entry name" value="Homodimeric domain of signal transducing histidine kinase"/>
    <property type="match status" value="1"/>
</dbReference>
<dbReference type="EMBL" id="BJCF01000019">
    <property type="protein sequence ID" value="GCL42345.1"/>
    <property type="molecule type" value="Genomic_DNA"/>
</dbReference>
<dbReference type="CDD" id="cd00082">
    <property type="entry name" value="HisKA"/>
    <property type="match status" value="1"/>
</dbReference>
<proteinExistence type="inferred from homology"/>
<dbReference type="Proteomes" id="UP000299367">
    <property type="component" value="Unassembled WGS sequence"/>
</dbReference>
<dbReference type="RefSeq" id="WP_137907961.1">
    <property type="nucleotide sequence ID" value="NZ_BJCF01000019.1"/>
</dbReference>
<evidence type="ECO:0000259" key="10">
    <source>
        <dbReference type="PROSITE" id="PS50109"/>
    </source>
</evidence>
<dbReference type="SMART" id="SM00065">
    <property type="entry name" value="GAF"/>
    <property type="match status" value="1"/>
</dbReference>
<sequence>MTIIANTQFLNLIPPNLEFTPLSTDGLFPTLGAELVYTQDSSGRYLHFHWDHSAYLGCDTERIVDFLNENDSFAPVDKVVYLEHLHRILSSSVPERVKCWFKCNIELFELELTITPILPQFGQPITTVLVMGRLLPSKINPHPVNQSVKTLTLIESFLRSQRHQKLLTKISKNIRQILDLDVIWQKTVDSLGKTLKLKHCIICPCEPTSKKVQVIAEYLQPEETSILGSEIDISSEPAFAQALATLKPVVMVIADDHQSQQYKVMAVATYYQSQANSLLVLSFAHECYQLQQAELELAKEVAEQIGTAIAHANLYKVVEKYQQKAEAAERLKSEFLSNISHEIRTPLNGIIGFLQLILAGMTDHPEEQNEFITEAHQLSLHLLNILNNILDAANIETSKIELDFSPVNLKDLFQHIEHLTRPQAEIKNLSFQMEILTISDKILVQGNYQRLLQVMLNLVGNAIKFTHQGGITVSADLIPHKHPATVKVTVTDTGIGVSPDNQDKLFQLFSQVDGSRTRQYGGTGLGLVISQRLIQAMGGEVHFYSLGEGFGSTVTFTIPVY</sequence>
<dbReference type="InterPro" id="IPR036097">
    <property type="entry name" value="HisK_dim/P_sf"/>
</dbReference>
<dbReference type="GO" id="GO:0005886">
    <property type="term" value="C:plasma membrane"/>
    <property type="evidence" value="ECO:0007669"/>
    <property type="project" value="TreeGrafter"/>
</dbReference>
<keyword evidence="9" id="KW-0175">Coiled coil</keyword>
<comment type="catalytic activity">
    <reaction evidence="1">
        <text>ATP + protein L-histidine = ADP + protein N-phospho-L-histidine.</text>
        <dbReference type="EC" id="2.7.13.3"/>
    </reaction>
</comment>
<evidence type="ECO:0000256" key="7">
    <source>
        <dbReference type="ARBA" id="ARBA00023012"/>
    </source>
</evidence>
<dbReference type="InterPro" id="IPR004358">
    <property type="entry name" value="Sig_transdc_His_kin-like_C"/>
</dbReference>
<dbReference type="PANTHER" id="PTHR43047:SF72">
    <property type="entry name" value="OSMOSENSING HISTIDINE PROTEIN KINASE SLN1"/>
    <property type="match status" value="1"/>
</dbReference>
<keyword evidence="6 11" id="KW-0418">Kinase</keyword>
<dbReference type="InterPro" id="IPR036890">
    <property type="entry name" value="HATPase_C_sf"/>
</dbReference>
<dbReference type="GO" id="GO:0009927">
    <property type="term" value="F:histidine phosphotransfer kinase activity"/>
    <property type="evidence" value="ECO:0007669"/>
    <property type="project" value="TreeGrafter"/>
</dbReference>
<comment type="similarity">
    <text evidence="2">In the N-terminal section; belongs to the phytochrome family.</text>
</comment>
<evidence type="ECO:0000313" key="12">
    <source>
        <dbReference type="Proteomes" id="UP000299367"/>
    </source>
</evidence>
<comment type="caution">
    <text evidence="11">The sequence shown here is derived from an EMBL/GenBank/DDBJ whole genome shotgun (WGS) entry which is preliminary data.</text>
</comment>
<dbReference type="Gene3D" id="1.10.287.130">
    <property type="match status" value="1"/>
</dbReference>
<feature type="domain" description="Histidine kinase" evidence="10">
    <location>
        <begin position="338"/>
        <end position="561"/>
    </location>
</feature>
<organism evidence="11 12">
    <name type="scientific">Dolichospermum planctonicum</name>
    <dbReference type="NCBI Taxonomy" id="136072"/>
    <lineage>
        <taxon>Bacteria</taxon>
        <taxon>Bacillati</taxon>
        <taxon>Cyanobacteriota</taxon>
        <taxon>Cyanophyceae</taxon>
        <taxon>Nostocales</taxon>
        <taxon>Aphanizomenonaceae</taxon>
        <taxon>Dolichospermum</taxon>
    </lineage>
</organism>
<dbReference type="GO" id="GO:0000155">
    <property type="term" value="F:phosphorelay sensor kinase activity"/>
    <property type="evidence" value="ECO:0007669"/>
    <property type="project" value="InterPro"/>
</dbReference>
<dbReference type="InterPro" id="IPR005467">
    <property type="entry name" value="His_kinase_dom"/>
</dbReference>
<dbReference type="SMART" id="SM00387">
    <property type="entry name" value="HATPase_c"/>
    <property type="match status" value="1"/>
</dbReference>
<dbReference type="Gene3D" id="3.30.450.40">
    <property type="match status" value="1"/>
</dbReference>
<protein>
    <recommendedName>
        <fullName evidence="8">Circadian input-output histidine kinase CikA</fullName>
        <ecNumber evidence="3">2.7.13.3</ecNumber>
    </recommendedName>
</protein>
<dbReference type="InterPro" id="IPR003594">
    <property type="entry name" value="HATPase_dom"/>
</dbReference>
<evidence type="ECO:0000256" key="6">
    <source>
        <dbReference type="ARBA" id="ARBA00022777"/>
    </source>
</evidence>
<evidence type="ECO:0000256" key="2">
    <source>
        <dbReference type="ARBA" id="ARBA00006402"/>
    </source>
</evidence>
<name>A0A480AB65_9CYAN</name>
<gene>
    <name evidence="11" type="ORF">NIES80_20480</name>
</gene>
<reference evidence="12" key="1">
    <citation type="submission" date="2019-02" db="EMBL/GenBank/DDBJ databases">
        <title>Draft genome sequence of Dolichospermum planctonicum NIES-80.</title>
        <authorList>
            <person name="Yamaguchi H."/>
            <person name="Suzuki S."/>
            <person name="Kawachi M."/>
        </authorList>
    </citation>
    <scope>NUCLEOTIDE SEQUENCE [LARGE SCALE GENOMIC DNA]</scope>
    <source>
        <strain evidence="12">NIES-80</strain>
    </source>
</reference>
<evidence type="ECO:0000256" key="3">
    <source>
        <dbReference type="ARBA" id="ARBA00012438"/>
    </source>
</evidence>
<dbReference type="SMART" id="SM00388">
    <property type="entry name" value="HisKA"/>
    <property type="match status" value="1"/>
</dbReference>
<dbReference type="InterPro" id="IPR003018">
    <property type="entry name" value="GAF"/>
</dbReference>
<dbReference type="Pfam" id="PF13492">
    <property type="entry name" value="GAF_3"/>
    <property type="match status" value="1"/>
</dbReference>
<dbReference type="PROSITE" id="PS50109">
    <property type="entry name" value="HIS_KIN"/>
    <property type="match status" value="1"/>
</dbReference>
<dbReference type="PRINTS" id="PR00344">
    <property type="entry name" value="BCTRLSENSOR"/>
</dbReference>
<keyword evidence="5" id="KW-0808">Transferase</keyword>
<evidence type="ECO:0000256" key="8">
    <source>
        <dbReference type="ARBA" id="ARBA00074306"/>
    </source>
</evidence>